<dbReference type="InParanoid" id="C0NGK7"/>
<accession>C0NGK7</accession>
<protein>
    <submittedName>
        <fullName evidence="1">Uncharacterized protein</fullName>
    </submittedName>
</protein>
<dbReference type="RefSeq" id="XP_045289423.1">
    <property type="nucleotide sequence ID" value="XM_045429528.1"/>
</dbReference>
<sequence length="201" mass="22075">MHAAQLVGRGAKVFQGRCTKDDAIWHFVFGCIPSGYCARAQPSCAFLIITEPSRVKMEALHTCMHERDILLCLLVGVFSHAVAAPCSKIIISSGFACASWSEELVLHSACSELSGGLSVIIFDAAQEMPNSIPDKLQCHSHKDLQLTSWSSASLEWTRRLVKPEQPLETGEVDEDKKSQSLASDAAANWLMERSFLQRPNS</sequence>
<reference evidence="1" key="1">
    <citation type="submission" date="2009-02" db="EMBL/GenBank/DDBJ databases">
        <title>The Genome Sequence of Ajellomyces capsulatus strain G186AR.</title>
        <authorList>
            <consortium name="The Broad Institute Genome Sequencing Platform"/>
            <person name="Champion M."/>
            <person name="Cuomo C."/>
            <person name="Ma L.-J."/>
            <person name="Henn M.R."/>
            <person name="Sil A."/>
            <person name="Goldman B."/>
            <person name="Young S.K."/>
            <person name="Kodira C.D."/>
            <person name="Zeng Q."/>
            <person name="Koehrsen M."/>
            <person name="Alvarado L."/>
            <person name="Berlin A."/>
            <person name="Borenstein D."/>
            <person name="Chen Z."/>
            <person name="Engels R."/>
            <person name="Freedman E."/>
            <person name="Gellesch M."/>
            <person name="Goldberg J."/>
            <person name="Griggs A."/>
            <person name="Gujja S."/>
            <person name="Heiman D."/>
            <person name="Hepburn T."/>
            <person name="Howarth C."/>
            <person name="Jen D."/>
            <person name="Larson L."/>
            <person name="Lewis B."/>
            <person name="Mehta T."/>
            <person name="Park D."/>
            <person name="Pearson M."/>
            <person name="Roberts A."/>
            <person name="Saif S."/>
            <person name="Shea T."/>
            <person name="Shenoy N."/>
            <person name="Sisk P."/>
            <person name="Stolte C."/>
            <person name="Sykes S."/>
            <person name="Walk T."/>
            <person name="White J."/>
            <person name="Yandava C."/>
            <person name="Klein B."/>
            <person name="McEwen J.G."/>
            <person name="Puccia R."/>
            <person name="Goldman G.H."/>
            <person name="Felipe M.S."/>
            <person name="Nino-Vega G."/>
            <person name="San-Blas G."/>
            <person name="Taylor J."/>
            <person name="Mendoza L."/>
            <person name="Galagan J."/>
            <person name="Nusbaum C."/>
            <person name="Birren B."/>
        </authorList>
    </citation>
    <scope>NUCLEOTIDE SEQUENCE</scope>
    <source>
        <strain evidence="1">G186AR</strain>
    </source>
</reference>
<organism evidence="1 2">
    <name type="scientific">Ajellomyces capsulatus (strain G186AR / H82 / ATCC MYA-2454 / RMSCC 2432)</name>
    <name type="common">Darling's disease fungus</name>
    <name type="synonym">Histoplasma capsulatum</name>
    <dbReference type="NCBI Taxonomy" id="447093"/>
    <lineage>
        <taxon>Eukaryota</taxon>
        <taxon>Fungi</taxon>
        <taxon>Dikarya</taxon>
        <taxon>Ascomycota</taxon>
        <taxon>Pezizomycotina</taxon>
        <taxon>Eurotiomycetes</taxon>
        <taxon>Eurotiomycetidae</taxon>
        <taxon>Onygenales</taxon>
        <taxon>Ajellomycetaceae</taxon>
        <taxon>Histoplasma</taxon>
    </lineage>
</organism>
<dbReference type="AlphaFoldDB" id="C0NGK7"/>
<dbReference type="Proteomes" id="UP000001631">
    <property type="component" value="Unassembled WGS sequence"/>
</dbReference>
<gene>
    <name evidence="1" type="ORF">HCBG_02479</name>
</gene>
<evidence type="ECO:0000313" key="2">
    <source>
        <dbReference type="Proteomes" id="UP000001631"/>
    </source>
</evidence>
<dbReference type="HOGENOM" id="CLU_1360072_0_0_1"/>
<evidence type="ECO:0000313" key="1">
    <source>
        <dbReference type="EMBL" id="EEH08942.1"/>
    </source>
</evidence>
<name>C0NGK7_AJECG</name>
<keyword evidence="2" id="KW-1185">Reference proteome</keyword>
<dbReference type="EMBL" id="GG663365">
    <property type="protein sequence ID" value="EEH08942.1"/>
    <property type="molecule type" value="Genomic_DNA"/>
</dbReference>
<proteinExistence type="predicted"/>
<dbReference type="GeneID" id="69035495"/>